<dbReference type="InterPro" id="IPR001761">
    <property type="entry name" value="Peripla_BP/Lac1_sug-bd_dom"/>
</dbReference>
<reference evidence="5 6" key="1">
    <citation type="submission" date="2018-05" db="EMBL/GenBank/DDBJ databases">
        <title>Whole genome sequence of Pseudomonas putida JBC17.</title>
        <authorList>
            <person name="Lee Y.H."/>
            <person name="David K."/>
        </authorList>
    </citation>
    <scope>NUCLEOTIDE SEQUENCE [LARGE SCALE GENOMIC DNA]</scope>
    <source>
        <strain evidence="5 6">JBC17</strain>
    </source>
</reference>
<dbReference type="Proteomes" id="UP000250299">
    <property type="component" value="Chromosome"/>
</dbReference>
<dbReference type="PANTHER" id="PTHR30146">
    <property type="entry name" value="LACI-RELATED TRANSCRIPTIONAL REPRESSOR"/>
    <property type="match status" value="1"/>
</dbReference>
<dbReference type="CDD" id="cd06278">
    <property type="entry name" value="PBP1_LacI-like"/>
    <property type="match status" value="1"/>
</dbReference>
<keyword evidence="1" id="KW-0805">Transcription regulation</keyword>
<evidence type="ECO:0000256" key="2">
    <source>
        <dbReference type="ARBA" id="ARBA00023125"/>
    </source>
</evidence>
<gene>
    <name evidence="5" type="ORF">DKY63_04365</name>
</gene>
<dbReference type="SMART" id="SM00354">
    <property type="entry name" value="HTH_LACI"/>
    <property type="match status" value="1"/>
</dbReference>
<keyword evidence="3" id="KW-0804">Transcription</keyword>
<dbReference type="GO" id="GO:0003700">
    <property type="term" value="F:DNA-binding transcription factor activity"/>
    <property type="evidence" value="ECO:0007669"/>
    <property type="project" value="TreeGrafter"/>
</dbReference>
<name>A0A2Z4RDH9_PSEPU</name>
<proteinExistence type="predicted"/>
<dbReference type="RefSeq" id="WP_110962962.1">
    <property type="nucleotide sequence ID" value="NZ_CP029693.1"/>
</dbReference>
<dbReference type="Pfam" id="PF00532">
    <property type="entry name" value="Peripla_BP_1"/>
    <property type="match status" value="1"/>
</dbReference>
<keyword evidence="2 5" id="KW-0238">DNA-binding</keyword>
<dbReference type="InterPro" id="IPR010982">
    <property type="entry name" value="Lambda_DNA-bd_dom_sf"/>
</dbReference>
<evidence type="ECO:0000313" key="6">
    <source>
        <dbReference type="Proteomes" id="UP000250299"/>
    </source>
</evidence>
<organism evidence="5 6">
    <name type="scientific">Pseudomonas putida</name>
    <name type="common">Arthrobacter siderocapsulatus</name>
    <dbReference type="NCBI Taxonomy" id="303"/>
    <lineage>
        <taxon>Bacteria</taxon>
        <taxon>Pseudomonadati</taxon>
        <taxon>Pseudomonadota</taxon>
        <taxon>Gammaproteobacteria</taxon>
        <taxon>Pseudomonadales</taxon>
        <taxon>Pseudomonadaceae</taxon>
        <taxon>Pseudomonas</taxon>
    </lineage>
</organism>
<feature type="domain" description="HTH lacI-type" evidence="4">
    <location>
        <begin position="22"/>
        <end position="76"/>
    </location>
</feature>
<evidence type="ECO:0000256" key="3">
    <source>
        <dbReference type="ARBA" id="ARBA00023163"/>
    </source>
</evidence>
<accession>A0A2Z4RDH9</accession>
<dbReference type="CDD" id="cd01392">
    <property type="entry name" value="HTH_LacI"/>
    <property type="match status" value="1"/>
</dbReference>
<dbReference type="InterPro" id="IPR028082">
    <property type="entry name" value="Peripla_BP_I"/>
</dbReference>
<dbReference type="EMBL" id="CP029693">
    <property type="protein sequence ID" value="AWY39180.1"/>
    <property type="molecule type" value="Genomic_DNA"/>
</dbReference>
<dbReference type="GO" id="GO:0000976">
    <property type="term" value="F:transcription cis-regulatory region binding"/>
    <property type="evidence" value="ECO:0007669"/>
    <property type="project" value="TreeGrafter"/>
</dbReference>
<dbReference type="InterPro" id="IPR000843">
    <property type="entry name" value="HTH_LacI"/>
</dbReference>
<dbReference type="SUPFAM" id="SSF47413">
    <property type="entry name" value="lambda repressor-like DNA-binding domains"/>
    <property type="match status" value="1"/>
</dbReference>
<dbReference type="PROSITE" id="PS50932">
    <property type="entry name" value="HTH_LACI_2"/>
    <property type="match status" value="1"/>
</dbReference>
<dbReference type="Gene3D" id="1.10.260.40">
    <property type="entry name" value="lambda repressor-like DNA-binding domains"/>
    <property type="match status" value="1"/>
</dbReference>
<sequence length="348" mass="38204">MTRDSINEDLPTRRPPEAGLRVTARDLARRLGVATSTITRAFDEQSRISPRQRERILQMADELGYRPNAIARSLNKRRTGIVALVMGDMANPFYPALLEAFSLKLRQSGRQLLLFVVPPGGDADELMPQVLQYQVDAVVVTAARLSSHLAQLCARQGVAVVFMNRRVDDPSVSSVCCDNERMAVEVAEYLLRQQRRACAFVSGDPSVSTTADRLRGFERGLAKQGQRLVACIEGGYTYEGGRQAAARLFSTAHPVIDAVFCANDVMALGVLSHLRMNTRLRIPQDVAVVGFDDIRAAAWPENDLTTVHQPVSQMIDCAIGLLDEGHPQGDVIPALFELPGRLVIRSSA</sequence>
<dbReference type="OrthoDB" id="5621819at2"/>
<evidence type="ECO:0000313" key="5">
    <source>
        <dbReference type="EMBL" id="AWY39180.1"/>
    </source>
</evidence>
<dbReference type="PANTHER" id="PTHR30146:SF138">
    <property type="entry name" value="TRANSCRIPTIONAL REGULATORY PROTEIN"/>
    <property type="match status" value="1"/>
</dbReference>
<dbReference type="Gene3D" id="3.40.50.2300">
    <property type="match status" value="2"/>
</dbReference>
<evidence type="ECO:0000259" key="4">
    <source>
        <dbReference type="PROSITE" id="PS50932"/>
    </source>
</evidence>
<dbReference type="AlphaFoldDB" id="A0A2Z4RDH9"/>
<protein>
    <submittedName>
        <fullName evidence="5">LacI family DNA-binding transcriptional regulator</fullName>
    </submittedName>
</protein>
<dbReference type="SUPFAM" id="SSF53822">
    <property type="entry name" value="Periplasmic binding protein-like I"/>
    <property type="match status" value="1"/>
</dbReference>
<evidence type="ECO:0000256" key="1">
    <source>
        <dbReference type="ARBA" id="ARBA00023015"/>
    </source>
</evidence>
<dbReference type="Pfam" id="PF00356">
    <property type="entry name" value="LacI"/>
    <property type="match status" value="1"/>
</dbReference>